<protein>
    <submittedName>
        <fullName evidence="2">Uncharacterized protein</fullName>
    </submittedName>
</protein>
<dbReference type="EMBL" id="KN838557">
    <property type="protein sequence ID" value="KIK05819.1"/>
    <property type="molecule type" value="Genomic_DNA"/>
</dbReference>
<dbReference type="HOGENOM" id="CLU_2250567_0_0_1"/>
<evidence type="ECO:0000313" key="2">
    <source>
        <dbReference type="EMBL" id="KIK05819.1"/>
    </source>
</evidence>
<evidence type="ECO:0000256" key="1">
    <source>
        <dbReference type="SAM" id="MobiDB-lite"/>
    </source>
</evidence>
<organism evidence="2 3">
    <name type="scientific">Laccaria amethystina LaAM-08-1</name>
    <dbReference type="NCBI Taxonomy" id="1095629"/>
    <lineage>
        <taxon>Eukaryota</taxon>
        <taxon>Fungi</taxon>
        <taxon>Dikarya</taxon>
        <taxon>Basidiomycota</taxon>
        <taxon>Agaricomycotina</taxon>
        <taxon>Agaricomycetes</taxon>
        <taxon>Agaricomycetidae</taxon>
        <taxon>Agaricales</taxon>
        <taxon>Agaricineae</taxon>
        <taxon>Hydnangiaceae</taxon>
        <taxon>Laccaria</taxon>
    </lineage>
</organism>
<evidence type="ECO:0000313" key="3">
    <source>
        <dbReference type="Proteomes" id="UP000054477"/>
    </source>
</evidence>
<name>A0A0C9XW56_9AGAR</name>
<sequence>MVCRTRPRSRRSSGATPSNRVRPVDRSGIRSRWYSCWDCGCLDPVHSLRGFHGRPIRHLYVFRRNRCPSCRCGHCRFNNLHGCGSVALAWVLRCTVRQVYKPVF</sequence>
<feature type="compositionally biased region" description="Basic residues" evidence="1">
    <location>
        <begin position="1"/>
        <end position="11"/>
    </location>
</feature>
<accession>A0A0C9XW56</accession>
<dbReference type="Proteomes" id="UP000054477">
    <property type="component" value="Unassembled WGS sequence"/>
</dbReference>
<proteinExistence type="predicted"/>
<keyword evidence="3" id="KW-1185">Reference proteome</keyword>
<feature type="region of interest" description="Disordered" evidence="1">
    <location>
        <begin position="1"/>
        <end position="25"/>
    </location>
</feature>
<reference evidence="2 3" key="1">
    <citation type="submission" date="2014-04" db="EMBL/GenBank/DDBJ databases">
        <authorList>
            <consortium name="DOE Joint Genome Institute"/>
            <person name="Kuo A."/>
            <person name="Kohler A."/>
            <person name="Nagy L.G."/>
            <person name="Floudas D."/>
            <person name="Copeland A."/>
            <person name="Barry K.W."/>
            <person name="Cichocki N."/>
            <person name="Veneault-Fourrey C."/>
            <person name="LaButti K."/>
            <person name="Lindquist E.A."/>
            <person name="Lipzen A."/>
            <person name="Lundell T."/>
            <person name="Morin E."/>
            <person name="Murat C."/>
            <person name="Sun H."/>
            <person name="Tunlid A."/>
            <person name="Henrissat B."/>
            <person name="Grigoriev I.V."/>
            <person name="Hibbett D.S."/>
            <person name="Martin F."/>
            <person name="Nordberg H.P."/>
            <person name="Cantor M.N."/>
            <person name="Hua S.X."/>
        </authorList>
    </citation>
    <scope>NUCLEOTIDE SEQUENCE [LARGE SCALE GENOMIC DNA]</scope>
    <source>
        <strain evidence="2 3">LaAM-08-1</strain>
    </source>
</reference>
<gene>
    <name evidence="2" type="ORF">K443DRAFT_327280</name>
</gene>
<reference evidence="3" key="2">
    <citation type="submission" date="2015-01" db="EMBL/GenBank/DDBJ databases">
        <title>Evolutionary Origins and Diversification of the Mycorrhizal Mutualists.</title>
        <authorList>
            <consortium name="DOE Joint Genome Institute"/>
            <consortium name="Mycorrhizal Genomics Consortium"/>
            <person name="Kohler A."/>
            <person name="Kuo A."/>
            <person name="Nagy L.G."/>
            <person name="Floudas D."/>
            <person name="Copeland A."/>
            <person name="Barry K.W."/>
            <person name="Cichocki N."/>
            <person name="Veneault-Fourrey C."/>
            <person name="LaButti K."/>
            <person name="Lindquist E.A."/>
            <person name="Lipzen A."/>
            <person name="Lundell T."/>
            <person name="Morin E."/>
            <person name="Murat C."/>
            <person name="Riley R."/>
            <person name="Ohm R."/>
            <person name="Sun H."/>
            <person name="Tunlid A."/>
            <person name="Henrissat B."/>
            <person name="Grigoriev I.V."/>
            <person name="Hibbett D.S."/>
            <person name="Martin F."/>
        </authorList>
    </citation>
    <scope>NUCLEOTIDE SEQUENCE [LARGE SCALE GENOMIC DNA]</scope>
    <source>
        <strain evidence="3">LaAM-08-1</strain>
    </source>
</reference>
<dbReference type="AlphaFoldDB" id="A0A0C9XW56"/>